<keyword evidence="3" id="KW-1185">Reference proteome</keyword>
<evidence type="ECO:0000313" key="3">
    <source>
        <dbReference type="Proteomes" id="UP001189429"/>
    </source>
</evidence>
<proteinExistence type="predicted"/>
<feature type="compositionally biased region" description="Low complexity" evidence="1">
    <location>
        <begin position="905"/>
        <end position="915"/>
    </location>
</feature>
<sequence>MSRADCVSKFTTLFVAAVAATDPRVWPSSRWTGFDHSVDWMGVLESCHGLLTRVFLKWSRVKGWPLARFYLHPLRPSKTYQLTDSSTLEDALRLENQPGVDMAGHAAGGGAPAASSEQEPERAPCGGARKTSADEDRKKEDSIHRYWGARWLHHGNAGAKLTVIRRVLEPLRKIMSKYLDHAGVKHDGRMEYLKVQAAAGRCGDCTDELLPMVAACKQVFEGEFFQDLRALILTEGPWDIITPGLRTRDLRTLAFVMLGEIGCLCHELTVVHSMHPFKMFTLLGGGGGSAADIENDCDDMKDEWSKALIEKYAKTDQGLLNPDLNAELMHAALSIRRETCSIESSRAAIRRSLAALGVQTHPMHIRRLSALRTCQRFRTRRQRLRSGPGRHVIRTTVQQAASKKFPARRRYRGFGGAWRAFVRQQTLGRTGSPDFAELGRAYAALSAEQKSVLMEVGQAATTAARAGNKTPFGGSSRSLEARARKADLARRVQDLSESKRAALLNSAGGIQGDVAVATYDGIIGIASSNPKHLTEMADCRQLERAERAWRASDKALINDVVSKWCSEDGAAAREKCLSHESEIKARLNEFLPVVPPRQGFQLFEWEPVGVLERVARGLSVHRSIIPDIFAALAKYWDDIHDTIDHQPRPEWDENDCSGSGISACTFASMCVCKGAGLEVQKFVDHFDAAVKLACPVGRIRTESLAHGYICVYVFAQRQPTDDDEDIDVATNGLVERLPIVDDMWLHIGSHSLSPWRSCFQTLRGPTGPMHPSIGVSIHRLEATVQFATPWQAFKDFDRDLRWSVCVYHMDVRVSPIGTFVPNCVDVHLLEDDEQPGVPTCRVIWKPPWAKWRKKQIKHPKKDADVKSGWHSIEPIENVKQDCDEDHKSDEDDGDEQPDHGRELPGGDAVAGSVDDAGGGSASGMDAEDGDVVDVHGEPLVAKFDGSGVEPAGEAPSS</sequence>
<protein>
    <submittedName>
        <fullName evidence="2">Uncharacterized protein</fullName>
    </submittedName>
</protein>
<feature type="compositionally biased region" description="Basic and acidic residues" evidence="1">
    <location>
        <begin position="876"/>
        <end position="889"/>
    </location>
</feature>
<organism evidence="2 3">
    <name type="scientific">Prorocentrum cordatum</name>
    <dbReference type="NCBI Taxonomy" id="2364126"/>
    <lineage>
        <taxon>Eukaryota</taxon>
        <taxon>Sar</taxon>
        <taxon>Alveolata</taxon>
        <taxon>Dinophyceae</taxon>
        <taxon>Prorocentrales</taxon>
        <taxon>Prorocentraceae</taxon>
        <taxon>Prorocentrum</taxon>
    </lineage>
</organism>
<name>A0ABN9QAB4_9DINO</name>
<dbReference type="EMBL" id="CAUYUJ010002297">
    <property type="protein sequence ID" value="CAK0800153.1"/>
    <property type="molecule type" value="Genomic_DNA"/>
</dbReference>
<evidence type="ECO:0000256" key="1">
    <source>
        <dbReference type="SAM" id="MobiDB-lite"/>
    </source>
</evidence>
<dbReference type="Proteomes" id="UP001189429">
    <property type="component" value="Unassembled WGS sequence"/>
</dbReference>
<gene>
    <name evidence="2" type="ORF">PCOR1329_LOCUS8372</name>
</gene>
<reference evidence="2" key="1">
    <citation type="submission" date="2023-10" db="EMBL/GenBank/DDBJ databases">
        <authorList>
            <person name="Chen Y."/>
            <person name="Shah S."/>
            <person name="Dougan E. K."/>
            <person name="Thang M."/>
            <person name="Chan C."/>
        </authorList>
    </citation>
    <scope>NUCLEOTIDE SEQUENCE [LARGE SCALE GENOMIC DNA]</scope>
</reference>
<comment type="caution">
    <text evidence="2">The sequence shown here is derived from an EMBL/GenBank/DDBJ whole genome shotgun (WGS) entry which is preliminary data.</text>
</comment>
<evidence type="ECO:0000313" key="2">
    <source>
        <dbReference type="EMBL" id="CAK0800153.1"/>
    </source>
</evidence>
<accession>A0ABN9QAB4</accession>
<feature type="region of interest" description="Disordered" evidence="1">
    <location>
        <begin position="100"/>
        <end position="137"/>
    </location>
</feature>
<feature type="region of interest" description="Disordered" evidence="1">
    <location>
        <begin position="854"/>
        <end position="957"/>
    </location>
</feature>
<feature type="non-terminal residue" evidence="2">
    <location>
        <position position="957"/>
    </location>
</feature>